<sequence length="47" mass="5305">MKEDMTRLEILTLLLSIKALLDSDNIDKAKELIDEVIAEAKRTSSDD</sequence>
<evidence type="ECO:0000313" key="2">
    <source>
        <dbReference type="Proteomes" id="UP000636755"/>
    </source>
</evidence>
<dbReference type="RefSeq" id="WP_186935409.1">
    <property type="nucleotide sequence ID" value="NZ_JACOPS010000003.1"/>
</dbReference>
<accession>A0ABR7HL90</accession>
<organism evidence="1 2">
    <name type="scientific">Ruminococcus intestinalis</name>
    <dbReference type="NCBI Taxonomy" id="2763066"/>
    <lineage>
        <taxon>Bacteria</taxon>
        <taxon>Bacillati</taxon>
        <taxon>Bacillota</taxon>
        <taxon>Clostridia</taxon>
        <taxon>Eubacteriales</taxon>
        <taxon>Oscillospiraceae</taxon>
        <taxon>Ruminococcus</taxon>
    </lineage>
</organism>
<dbReference type="EMBL" id="JACOPS010000003">
    <property type="protein sequence ID" value="MBC5728247.1"/>
    <property type="molecule type" value="Genomic_DNA"/>
</dbReference>
<proteinExistence type="predicted"/>
<gene>
    <name evidence="1" type="ORF">H8R91_06905</name>
</gene>
<evidence type="ECO:0000313" key="1">
    <source>
        <dbReference type="EMBL" id="MBC5728247.1"/>
    </source>
</evidence>
<dbReference type="Proteomes" id="UP000636755">
    <property type="component" value="Unassembled WGS sequence"/>
</dbReference>
<name>A0ABR7HL90_9FIRM</name>
<keyword evidence="2" id="KW-1185">Reference proteome</keyword>
<protein>
    <submittedName>
        <fullName evidence="1">Uncharacterized protein</fullName>
    </submittedName>
</protein>
<reference evidence="1 2" key="1">
    <citation type="submission" date="2020-08" db="EMBL/GenBank/DDBJ databases">
        <title>Genome public.</title>
        <authorList>
            <person name="Liu C."/>
            <person name="Sun Q."/>
        </authorList>
    </citation>
    <scope>NUCLEOTIDE SEQUENCE [LARGE SCALE GENOMIC DNA]</scope>
    <source>
        <strain evidence="1 2">NSJ-71</strain>
    </source>
</reference>
<comment type="caution">
    <text evidence="1">The sequence shown here is derived from an EMBL/GenBank/DDBJ whole genome shotgun (WGS) entry which is preliminary data.</text>
</comment>